<keyword evidence="2" id="KW-1185">Reference proteome</keyword>
<name>A0A0V1HV22_TRIPS</name>
<gene>
    <name evidence="1" type="ORF">T4B_9150</name>
</gene>
<comment type="caution">
    <text evidence="1">The sequence shown here is derived from an EMBL/GenBank/DDBJ whole genome shotgun (WGS) entry which is preliminary data.</text>
</comment>
<dbReference type="Proteomes" id="UP000054805">
    <property type="component" value="Unassembled WGS sequence"/>
</dbReference>
<proteinExistence type="predicted"/>
<reference evidence="1 2" key="1">
    <citation type="submission" date="2015-01" db="EMBL/GenBank/DDBJ databases">
        <title>Evolution of Trichinella species and genotypes.</title>
        <authorList>
            <person name="Korhonen P.K."/>
            <person name="Edoardo P."/>
            <person name="Giuseppe L.R."/>
            <person name="Gasser R.B."/>
        </authorList>
    </citation>
    <scope>NUCLEOTIDE SEQUENCE [LARGE SCALE GENOMIC DNA]</scope>
    <source>
        <strain evidence="1">ISS588</strain>
    </source>
</reference>
<dbReference type="AlphaFoldDB" id="A0A0V1HV22"/>
<sequence>MNHLCPILTHNSCPTSFAHVVPPTTFISIASPGFKACTFQFNSTIYSLKLVIFQQNCQVMSLKLSLCKNLKPPSVAVATANAQICSLIGNFDECTLSTVAEEAAAVASSWH</sequence>
<protein>
    <submittedName>
        <fullName evidence="1">Uncharacterized protein</fullName>
    </submittedName>
</protein>
<dbReference type="EMBL" id="JYDS01000318">
    <property type="protein sequence ID" value="KRZ14568.1"/>
    <property type="molecule type" value="Genomic_DNA"/>
</dbReference>
<evidence type="ECO:0000313" key="2">
    <source>
        <dbReference type="Proteomes" id="UP000054805"/>
    </source>
</evidence>
<organism evidence="1 2">
    <name type="scientific">Trichinella pseudospiralis</name>
    <name type="common">Parasitic roundworm</name>
    <dbReference type="NCBI Taxonomy" id="6337"/>
    <lineage>
        <taxon>Eukaryota</taxon>
        <taxon>Metazoa</taxon>
        <taxon>Ecdysozoa</taxon>
        <taxon>Nematoda</taxon>
        <taxon>Enoplea</taxon>
        <taxon>Dorylaimia</taxon>
        <taxon>Trichinellida</taxon>
        <taxon>Trichinellidae</taxon>
        <taxon>Trichinella</taxon>
    </lineage>
</organism>
<evidence type="ECO:0000313" key="1">
    <source>
        <dbReference type="EMBL" id="KRZ14568.1"/>
    </source>
</evidence>
<accession>A0A0V1HV22</accession>